<feature type="compositionally biased region" description="Pro residues" evidence="1">
    <location>
        <begin position="81"/>
        <end position="91"/>
    </location>
</feature>
<evidence type="ECO:0000256" key="1">
    <source>
        <dbReference type="SAM" id="MobiDB-lite"/>
    </source>
</evidence>
<organism evidence="4 5">
    <name type="scientific">Streptomyces drozdowiczii</name>
    <dbReference type="NCBI Taxonomy" id="202862"/>
    <lineage>
        <taxon>Bacteria</taxon>
        <taxon>Bacillati</taxon>
        <taxon>Actinomycetota</taxon>
        <taxon>Actinomycetes</taxon>
        <taxon>Kitasatosporales</taxon>
        <taxon>Streptomycetaceae</taxon>
        <taxon>Streptomyces</taxon>
    </lineage>
</organism>
<gene>
    <name evidence="4" type="ORF">NEH16_18880</name>
</gene>
<feature type="transmembrane region" description="Helical" evidence="2">
    <location>
        <begin position="152"/>
        <end position="172"/>
    </location>
</feature>
<protein>
    <submittedName>
        <fullName evidence="4">PQQ-binding-like beta-propeller repeat protein</fullName>
    </submittedName>
</protein>
<proteinExistence type="predicted"/>
<dbReference type="InterPro" id="IPR011044">
    <property type="entry name" value="Quino_amine_DH_bsu"/>
</dbReference>
<keyword evidence="2" id="KW-0472">Membrane</keyword>
<dbReference type="Proteomes" id="UP001164963">
    <property type="component" value="Chromosome"/>
</dbReference>
<dbReference type="SUPFAM" id="SSF50969">
    <property type="entry name" value="YVTN repeat-like/Quinoprotein amine dehydrogenase"/>
    <property type="match status" value="1"/>
</dbReference>
<feature type="region of interest" description="Disordered" evidence="1">
    <location>
        <begin position="173"/>
        <end position="222"/>
    </location>
</feature>
<dbReference type="EMBL" id="CP098740">
    <property type="protein sequence ID" value="UZK55903.1"/>
    <property type="molecule type" value="Genomic_DNA"/>
</dbReference>
<feature type="compositionally biased region" description="Low complexity" evidence="1">
    <location>
        <begin position="56"/>
        <end position="80"/>
    </location>
</feature>
<sequence length="630" mass="66087">MTQPPGQQPPQGGFGAPQEPPHGVPQPPQAPPQTPPPPPAPPQAPAAPPTPPPTQPGYGYPQQPGPYDKPQQPGPYGQPQQPGPYGQPQPGPYNQQPGPYGQQPGPYGQQPGPYGQQPQPGYGFPPQQHPGGPVPPGPNGPGGGNPFKRKPALIIGAAVVALLVIGGGVYFATSGGDGDDDKPVAKKSEQVKKPTGSPTVDQGDGNGTGREESDDLNSGRKDGEAKVLWLQKNDVDLPRNGADVYGPWIVGDTIVKGMYRTVSGYSVADGKQAWTLKLPADICSAPEQTTTDGKIVIAIKNGTTDKADCSALQQIDLNTGKAGWKKEVKKSGLFDMMSDLSMAISGDTVTAGRTGASNAFRVSDGKEVFGKRSGNCQPFAFAGGAKLIAAVNCRTDDVENPQQEIEELDPNTGKAKWTYKPARGWEVDKVYSVSPLIVSLTKGDSSEDKKWSVLALRENGTLRSQLSSDKGDKFSPDCGGGFTIFGQQLQGCTGVAADANTFYMSTTDDNGGSARTNKVVAFNLNTGKTKWKANAPAEATMKPLGMEGGNVLLYVEGGYGKGGGIATLSPAGGSPKMILKHPDSTSEIERSFYNPKIQYVDGRSFIASGRVSASNDKEELETKTLMAFGN</sequence>
<feature type="region of interest" description="Disordered" evidence="1">
    <location>
        <begin position="1"/>
        <end position="147"/>
    </location>
</feature>
<reference evidence="4" key="1">
    <citation type="journal article" date="2022" name="Front. Microbiol.">
        <title>Mirubactin C rescues the lethal effect of cell wall biosynthesis mutations in Bacillus subtilis.</title>
        <authorList>
            <person name="Kepplinger B."/>
            <person name="Wen X."/>
            <person name="Tyler A.R."/>
            <person name="Kim B.Y."/>
            <person name="Brown J."/>
            <person name="Banks P."/>
            <person name="Dashti Y."/>
            <person name="Mackenzie E.S."/>
            <person name="Wills C."/>
            <person name="Kawai Y."/>
            <person name="Waldron K.J."/>
            <person name="Allenby N.E.E."/>
            <person name="Wu L.J."/>
            <person name="Hall M.J."/>
            <person name="Errington J."/>
        </authorList>
    </citation>
    <scope>NUCLEOTIDE SEQUENCE</scope>
    <source>
        <strain evidence="4">MDA8-470</strain>
    </source>
</reference>
<feature type="compositionally biased region" description="Basic and acidic residues" evidence="1">
    <location>
        <begin position="181"/>
        <end position="192"/>
    </location>
</feature>
<evidence type="ECO:0000313" key="5">
    <source>
        <dbReference type="Proteomes" id="UP001164963"/>
    </source>
</evidence>
<dbReference type="InterPro" id="IPR015943">
    <property type="entry name" value="WD40/YVTN_repeat-like_dom_sf"/>
</dbReference>
<feature type="compositionally biased region" description="Low complexity" evidence="1">
    <location>
        <begin position="92"/>
        <end position="131"/>
    </location>
</feature>
<dbReference type="InterPro" id="IPR002372">
    <property type="entry name" value="PQQ_rpt_dom"/>
</dbReference>
<feature type="compositionally biased region" description="Pro residues" evidence="1">
    <location>
        <begin position="18"/>
        <end position="55"/>
    </location>
</feature>
<keyword evidence="2" id="KW-0812">Transmembrane</keyword>
<evidence type="ECO:0000256" key="2">
    <source>
        <dbReference type="SAM" id="Phobius"/>
    </source>
</evidence>
<evidence type="ECO:0000259" key="3">
    <source>
        <dbReference type="Pfam" id="PF13360"/>
    </source>
</evidence>
<dbReference type="Gene3D" id="2.130.10.10">
    <property type="entry name" value="YVTN repeat-like/Quinoprotein amine dehydrogenase"/>
    <property type="match status" value="1"/>
</dbReference>
<name>A0ABY6PUR5_9ACTN</name>
<dbReference type="RefSeq" id="WP_073968777.1">
    <property type="nucleotide sequence ID" value="NZ_CP098740.1"/>
</dbReference>
<keyword evidence="2" id="KW-1133">Transmembrane helix</keyword>
<feature type="domain" description="Pyrrolo-quinoline quinone repeat" evidence="3">
    <location>
        <begin position="239"/>
        <end position="368"/>
    </location>
</feature>
<keyword evidence="5" id="KW-1185">Reference proteome</keyword>
<dbReference type="Pfam" id="PF13360">
    <property type="entry name" value="PQQ_2"/>
    <property type="match status" value="1"/>
</dbReference>
<feature type="compositionally biased region" description="Low complexity" evidence="1">
    <location>
        <begin position="1"/>
        <end position="11"/>
    </location>
</feature>
<evidence type="ECO:0000313" key="4">
    <source>
        <dbReference type="EMBL" id="UZK55903.1"/>
    </source>
</evidence>
<accession>A0ABY6PUR5</accession>